<reference evidence="2" key="1">
    <citation type="submission" date="2019-08" db="EMBL/GenBank/DDBJ databases">
        <title>Comparative genome analysis confer to the adaptation heavy metal polluted environment.</title>
        <authorList>
            <person name="Li Y."/>
        </authorList>
    </citation>
    <scope>NUCLEOTIDE SEQUENCE [LARGE SCALE GENOMIC DNA]</scope>
    <source>
        <strain evidence="2">P1</strain>
    </source>
</reference>
<protein>
    <submittedName>
        <fullName evidence="2">Carboxypeptidase-like regulatory domain-containing protein</fullName>
    </submittedName>
</protein>
<keyword evidence="1" id="KW-0732">Signal</keyword>
<dbReference type="AlphaFoldDB" id="A0A5C1I5G6"/>
<dbReference type="GO" id="GO:0004180">
    <property type="term" value="F:carboxypeptidase activity"/>
    <property type="evidence" value="ECO:0007669"/>
    <property type="project" value="UniProtKB-KW"/>
</dbReference>
<proteinExistence type="predicted"/>
<name>A0A5C1I5G6_9SPHI</name>
<organism evidence="2 3">
    <name type="scientific">Mucilaginibacter rubeus</name>
    <dbReference type="NCBI Taxonomy" id="2027860"/>
    <lineage>
        <taxon>Bacteria</taxon>
        <taxon>Pseudomonadati</taxon>
        <taxon>Bacteroidota</taxon>
        <taxon>Sphingobacteriia</taxon>
        <taxon>Sphingobacteriales</taxon>
        <taxon>Sphingobacteriaceae</taxon>
        <taxon>Mucilaginibacter</taxon>
    </lineage>
</organism>
<evidence type="ECO:0000256" key="1">
    <source>
        <dbReference type="SAM" id="SignalP"/>
    </source>
</evidence>
<dbReference type="Proteomes" id="UP000251402">
    <property type="component" value="Chromosome"/>
</dbReference>
<keyword evidence="3" id="KW-1185">Reference proteome</keyword>
<evidence type="ECO:0000313" key="2">
    <source>
        <dbReference type="EMBL" id="QEM12658.1"/>
    </source>
</evidence>
<feature type="signal peptide" evidence="1">
    <location>
        <begin position="1"/>
        <end position="27"/>
    </location>
</feature>
<dbReference type="SUPFAM" id="SSF49464">
    <property type="entry name" value="Carboxypeptidase regulatory domain-like"/>
    <property type="match status" value="1"/>
</dbReference>
<dbReference type="EMBL" id="CP043450">
    <property type="protein sequence ID" value="QEM12658.1"/>
    <property type="molecule type" value="Genomic_DNA"/>
</dbReference>
<dbReference type="KEGG" id="mrub:DEO27_022485"/>
<accession>A0A5C1I5G6</accession>
<evidence type="ECO:0000313" key="3">
    <source>
        <dbReference type="Proteomes" id="UP000251402"/>
    </source>
</evidence>
<dbReference type="Gene3D" id="2.60.40.1120">
    <property type="entry name" value="Carboxypeptidase-like, regulatory domain"/>
    <property type="match status" value="1"/>
</dbReference>
<dbReference type="InterPro" id="IPR008969">
    <property type="entry name" value="CarboxyPept-like_regulatory"/>
</dbReference>
<dbReference type="Pfam" id="PF13715">
    <property type="entry name" value="CarbopepD_reg_2"/>
    <property type="match status" value="1"/>
</dbReference>
<dbReference type="OrthoDB" id="1223654at2"/>
<gene>
    <name evidence="2" type="ORF">DEO27_022485</name>
</gene>
<sequence length="438" mass="50471">MLLNKRNRIMKKILTIIFCLFVTHAFGQQQISGKVTDEKGSPLVNASVFIAESKNGTMTDTSGHFKLTLQAKGNFKIVVSYIGYKTTARALNTSSISSNIDFVLTPVSHQLKDVIVTSKASNNWKRWGAMFTEQFIGTSAFAAHCTITNPEVIGFDYDDAKQELHAYASEPLIIRNEDLGYLVSLTLVDFTFYTSKNEVDYQGYYLFKEIDGNERRKATWEQNRLKAYSLSFMHFTRALYNDKLKEEGFEVRQFSAGNIREKERIEKLYAQKLNTYLDSAKIEKNKLLDTNQIASKIFNKDSLRYYKKILTNKSEIKMSEPLKAKDISAKSENNITLNFKDQLQVVYKKIKEPEEYYNYRNHAALTTESTTVQSTGISTSQLIMPTKQYPFTELLLEKGIPVEITENGYYNNTNLYLNGFWGWWEKMATKLPYDYEPN</sequence>
<feature type="chain" id="PRO_5023113640" evidence="1">
    <location>
        <begin position="28"/>
        <end position="438"/>
    </location>
</feature>